<accession>X1KNK1</accession>
<name>X1KNK1_9ZZZZ</name>
<dbReference type="EMBL" id="BARU01046600">
    <property type="protein sequence ID" value="GAH91724.1"/>
    <property type="molecule type" value="Genomic_DNA"/>
</dbReference>
<gene>
    <name evidence="1" type="ORF">S03H2_70217</name>
</gene>
<reference evidence="1" key="1">
    <citation type="journal article" date="2014" name="Front. Microbiol.">
        <title>High frequency of phylogenetically diverse reductive dehalogenase-homologous genes in deep subseafloor sedimentary metagenomes.</title>
        <authorList>
            <person name="Kawai M."/>
            <person name="Futagami T."/>
            <person name="Toyoda A."/>
            <person name="Takaki Y."/>
            <person name="Nishi S."/>
            <person name="Hori S."/>
            <person name="Arai W."/>
            <person name="Tsubouchi T."/>
            <person name="Morono Y."/>
            <person name="Uchiyama I."/>
            <person name="Ito T."/>
            <person name="Fujiyama A."/>
            <person name="Inagaki F."/>
            <person name="Takami H."/>
        </authorList>
    </citation>
    <scope>NUCLEOTIDE SEQUENCE</scope>
    <source>
        <strain evidence="1">Expedition CK06-06</strain>
    </source>
</reference>
<dbReference type="AlphaFoldDB" id="X1KNK1"/>
<feature type="non-terminal residue" evidence="1">
    <location>
        <position position="38"/>
    </location>
</feature>
<organism evidence="1">
    <name type="scientific">marine sediment metagenome</name>
    <dbReference type="NCBI Taxonomy" id="412755"/>
    <lineage>
        <taxon>unclassified sequences</taxon>
        <taxon>metagenomes</taxon>
        <taxon>ecological metagenomes</taxon>
    </lineage>
</organism>
<protein>
    <submittedName>
        <fullName evidence="1">Uncharacterized protein</fullName>
    </submittedName>
</protein>
<comment type="caution">
    <text evidence="1">The sequence shown here is derived from an EMBL/GenBank/DDBJ whole genome shotgun (WGS) entry which is preliminary data.</text>
</comment>
<proteinExistence type="predicted"/>
<evidence type="ECO:0000313" key="1">
    <source>
        <dbReference type="EMBL" id="GAH91724.1"/>
    </source>
</evidence>
<sequence>MLKSEIMRDKTENVANLVAYGIKCCEKNNVEYADVKFM</sequence>